<keyword evidence="1" id="KW-0732">Signal</keyword>
<protein>
    <submittedName>
        <fullName evidence="3">Peptidase M23-like protein</fullName>
    </submittedName>
</protein>
<organism evidence="3 4">
    <name type="scientific">Spirosoma oryzae</name>
    <dbReference type="NCBI Taxonomy" id="1469603"/>
    <lineage>
        <taxon>Bacteria</taxon>
        <taxon>Pseudomonadati</taxon>
        <taxon>Bacteroidota</taxon>
        <taxon>Cytophagia</taxon>
        <taxon>Cytophagales</taxon>
        <taxon>Cytophagaceae</taxon>
        <taxon>Spirosoma</taxon>
    </lineage>
</organism>
<reference evidence="3 4" key="1">
    <citation type="submission" date="2018-03" db="EMBL/GenBank/DDBJ databases">
        <title>Genomic Encyclopedia of Archaeal and Bacterial Type Strains, Phase II (KMG-II): from individual species to whole genera.</title>
        <authorList>
            <person name="Goeker M."/>
        </authorList>
    </citation>
    <scope>NUCLEOTIDE SEQUENCE [LARGE SCALE GENOMIC DNA]</scope>
    <source>
        <strain evidence="3 4">DSM 28354</strain>
    </source>
</reference>
<feature type="signal peptide" evidence="1">
    <location>
        <begin position="1"/>
        <end position="25"/>
    </location>
</feature>
<dbReference type="InterPro" id="IPR050570">
    <property type="entry name" value="Cell_wall_metabolism_enzyme"/>
</dbReference>
<evidence type="ECO:0000256" key="1">
    <source>
        <dbReference type="SAM" id="SignalP"/>
    </source>
</evidence>
<dbReference type="Pfam" id="PF01551">
    <property type="entry name" value="Peptidase_M23"/>
    <property type="match status" value="1"/>
</dbReference>
<gene>
    <name evidence="3" type="ORF">CLV58_115142</name>
</gene>
<name>A0A2T0SNR8_9BACT</name>
<comment type="caution">
    <text evidence="3">The sequence shown here is derived from an EMBL/GenBank/DDBJ whole genome shotgun (WGS) entry which is preliminary data.</text>
</comment>
<dbReference type="SUPFAM" id="SSF51261">
    <property type="entry name" value="Duplicated hybrid motif"/>
    <property type="match status" value="1"/>
</dbReference>
<feature type="domain" description="M23ase beta-sheet core" evidence="2">
    <location>
        <begin position="106"/>
        <end position="200"/>
    </location>
</feature>
<sequence length="235" mass="25457">MYSKVVLTVVVGVGLLSSTLTSAIAQTRDTLAVDSATVELDTVELALMHRALSYAQIEQVVKAIALTPDYLPLIPCVLPVDLPLERFRVTSPFGLRKHPIYGRVRLHTGLDVKATTGQAIKATAAGIVKQVGYNAELGAFVRLQHAFGFETVYGHLSGYCVRVGQSVRCGEGIGRVGQTGAATGPHLHYTIKKNGSVIDPFQFCFLLRKKASVWLADSVTTPRLVQQPRPVPQKH</sequence>
<dbReference type="Proteomes" id="UP000238375">
    <property type="component" value="Unassembled WGS sequence"/>
</dbReference>
<dbReference type="InterPro" id="IPR011055">
    <property type="entry name" value="Dup_hybrid_motif"/>
</dbReference>
<dbReference type="GO" id="GO:0004222">
    <property type="term" value="F:metalloendopeptidase activity"/>
    <property type="evidence" value="ECO:0007669"/>
    <property type="project" value="TreeGrafter"/>
</dbReference>
<accession>A0A2T0SNR8</accession>
<proteinExistence type="predicted"/>
<dbReference type="Gene3D" id="2.70.70.10">
    <property type="entry name" value="Glucose Permease (Domain IIA)"/>
    <property type="match status" value="1"/>
</dbReference>
<dbReference type="OrthoDB" id="9810477at2"/>
<dbReference type="CDD" id="cd12797">
    <property type="entry name" value="M23_peptidase"/>
    <property type="match status" value="1"/>
</dbReference>
<evidence type="ECO:0000313" key="3">
    <source>
        <dbReference type="EMBL" id="PRY35059.1"/>
    </source>
</evidence>
<feature type="chain" id="PRO_5015709104" evidence="1">
    <location>
        <begin position="26"/>
        <end position="235"/>
    </location>
</feature>
<dbReference type="PANTHER" id="PTHR21666:SF286">
    <property type="entry name" value="LIPOPROTEIN NLPD"/>
    <property type="match status" value="1"/>
</dbReference>
<evidence type="ECO:0000313" key="4">
    <source>
        <dbReference type="Proteomes" id="UP000238375"/>
    </source>
</evidence>
<dbReference type="AlphaFoldDB" id="A0A2T0SNR8"/>
<dbReference type="PANTHER" id="PTHR21666">
    <property type="entry name" value="PEPTIDASE-RELATED"/>
    <property type="match status" value="1"/>
</dbReference>
<evidence type="ECO:0000259" key="2">
    <source>
        <dbReference type="Pfam" id="PF01551"/>
    </source>
</evidence>
<dbReference type="InterPro" id="IPR016047">
    <property type="entry name" value="M23ase_b-sheet_dom"/>
</dbReference>
<keyword evidence="4" id="KW-1185">Reference proteome</keyword>
<dbReference type="EMBL" id="PVTE01000015">
    <property type="protein sequence ID" value="PRY35059.1"/>
    <property type="molecule type" value="Genomic_DNA"/>
</dbReference>